<gene>
    <name evidence="10" type="ORF">NESM_000325200</name>
</gene>
<organism evidence="10 11">
    <name type="scientific">Novymonas esmeraldas</name>
    <dbReference type="NCBI Taxonomy" id="1808958"/>
    <lineage>
        <taxon>Eukaryota</taxon>
        <taxon>Discoba</taxon>
        <taxon>Euglenozoa</taxon>
        <taxon>Kinetoplastea</taxon>
        <taxon>Metakinetoplastina</taxon>
        <taxon>Trypanosomatida</taxon>
        <taxon>Trypanosomatidae</taxon>
        <taxon>Novymonas</taxon>
    </lineage>
</organism>
<keyword evidence="7" id="KW-0325">Glycoprotein</keyword>
<dbReference type="GO" id="GO:0016020">
    <property type="term" value="C:membrane"/>
    <property type="evidence" value="ECO:0007669"/>
    <property type="project" value="UniProtKB-SubCell"/>
</dbReference>
<name>A0AAW0EMI5_9TRYP</name>
<keyword evidence="2" id="KW-0328">Glycosyltransferase</keyword>
<dbReference type="PANTHER" id="PTHR20961">
    <property type="entry name" value="GLYCOSYLTRANSFERASE"/>
    <property type="match status" value="1"/>
</dbReference>
<evidence type="ECO:0000313" key="11">
    <source>
        <dbReference type="Proteomes" id="UP001430356"/>
    </source>
</evidence>
<evidence type="ECO:0000256" key="5">
    <source>
        <dbReference type="ARBA" id="ARBA00022989"/>
    </source>
</evidence>
<evidence type="ECO:0000256" key="2">
    <source>
        <dbReference type="ARBA" id="ARBA00022676"/>
    </source>
</evidence>
<dbReference type="Pfam" id="PF04577">
    <property type="entry name" value="Glyco_transf_61"/>
    <property type="match status" value="1"/>
</dbReference>
<dbReference type="PANTHER" id="PTHR20961:SF38">
    <property type="entry name" value="PROTEIN O-LINKED-MANNOSE BETA-1,4-N-ACETYLGLUCOSAMINYLTRANSFERASE 2"/>
    <property type="match status" value="1"/>
</dbReference>
<feature type="transmembrane region" description="Helical" evidence="8">
    <location>
        <begin position="46"/>
        <end position="68"/>
    </location>
</feature>
<keyword evidence="4 8" id="KW-0812">Transmembrane</keyword>
<dbReference type="InterPro" id="IPR049625">
    <property type="entry name" value="Glyco_transf_61_cat"/>
</dbReference>
<evidence type="ECO:0000256" key="4">
    <source>
        <dbReference type="ARBA" id="ARBA00022692"/>
    </source>
</evidence>
<evidence type="ECO:0000259" key="9">
    <source>
        <dbReference type="Pfam" id="PF04577"/>
    </source>
</evidence>
<keyword evidence="5 8" id="KW-1133">Transmembrane helix</keyword>
<evidence type="ECO:0000256" key="1">
    <source>
        <dbReference type="ARBA" id="ARBA00004167"/>
    </source>
</evidence>
<evidence type="ECO:0000256" key="7">
    <source>
        <dbReference type="ARBA" id="ARBA00023180"/>
    </source>
</evidence>
<dbReference type="GO" id="GO:0016757">
    <property type="term" value="F:glycosyltransferase activity"/>
    <property type="evidence" value="ECO:0007669"/>
    <property type="project" value="UniProtKB-KW"/>
</dbReference>
<keyword evidence="11" id="KW-1185">Reference proteome</keyword>
<dbReference type="AlphaFoldDB" id="A0AAW0EMI5"/>
<comment type="caution">
    <text evidence="10">The sequence shown here is derived from an EMBL/GenBank/DDBJ whole genome shotgun (WGS) entry which is preliminary data.</text>
</comment>
<dbReference type="EMBL" id="JAECZO010000031">
    <property type="protein sequence ID" value="KAK7194120.1"/>
    <property type="molecule type" value="Genomic_DNA"/>
</dbReference>
<feature type="domain" description="Glycosyltransferase 61 catalytic" evidence="9">
    <location>
        <begin position="429"/>
        <end position="534"/>
    </location>
</feature>
<keyword evidence="6 8" id="KW-0472">Membrane</keyword>
<reference evidence="10 11" key="1">
    <citation type="journal article" date="2021" name="MBio">
        <title>A New Model Trypanosomatid, Novymonas esmeraldas: Genomic Perception of Its 'Candidatus Pandoraea novymonadis' Endosymbiont.</title>
        <authorList>
            <person name="Zakharova A."/>
            <person name="Saura A."/>
            <person name="Butenko A."/>
            <person name="Podesvova L."/>
            <person name="Warmusova S."/>
            <person name="Kostygov A.Y."/>
            <person name="Nenarokova A."/>
            <person name="Lukes J."/>
            <person name="Opperdoes F.R."/>
            <person name="Yurchenko V."/>
        </authorList>
    </citation>
    <scope>NUCLEOTIDE SEQUENCE [LARGE SCALE GENOMIC DNA]</scope>
    <source>
        <strain evidence="10 11">E262AT.01</strain>
    </source>
</reference>
<keyword evidence="3" id="KW-0808">Transferase</keyword>
<evidence type="ECO:0000313" key="10">
    <source>
        <dbReference type="EMBL" id="KAK7194120.1"/>
    </source>
</evidence>
<accession>A0AAW0EMI5</accession>
<dbReference type="InterPro" id="IPR007657">
    <property type="entry name" value="Glycosyltransferase_61"/>
</dbReference>
<evidence type="ECO:0000256" key="8">
    <source>
        <dbReference type="SAM" id="Phobius"/>
    </source>
</evidence>
<proteinExistence type="predicted"/>
<evidence type="ECO:0000256" key="3">
    <source>
        <dbReference type="ARBA" id="ARBA00022679"/>
    </source>
</evidence>
<comment type="subcellular location">
    <subcellularLocation>
        <location evidence="1">Membrane</location>
        <topology evidence="1">Single-pass membrane protein</topology>
    </subcellularLocation>
</comment>
<dbReference type="Proteomes" id="UP001430356">
    <property type="component" value="Unassembled WGS sequence"/>
</dbReference>
<protein>
    <recommendedName>
        <fullName evidence="9">Glycosyltransferase 61 catalytic domain-containing protein</fullName>
    </recommendedName>
</protein>
<sequence length="637" mass="69695">MIAEQFRRRGVQTAVPVPVPTPSSTERGAQTFFGPRCLCLWRRRGVGGLLCLLGVATLGFLLGTLLLVGSQERDGAWFVDRETHAQQQRQALEDARRPSRCPPLSEALVVPAERAAAAELRAAAHTSAVSSTRAEGLPPYAFTPAPFPHRDAVERDAPGGVAALSAYCAARIGEDAVWRHASWQVGGAANASALRVLVSPRHAATASYVATGGPVCLRAGRVYLTDAALRAGAADFDRTELPVSPLSDSLFAASSLPQATATVVPAVAVLLHGVWIANHFVHLVTDALEALHSTYHTWQDGVLRRIPTQTVLLHQPESNWVDRHGDSRRKMEMSAVLANAFSSPEMGRGSPFNTSFLFETESRQCAAATATAAAADTDTPAPPIVCFCDGLLVTTQRLPLLERVNLYGIQDWAARQFRTSPYGTNRSVREMERQRLRHSLPSSWVTSVWRVGSSNASSSPSSVYAPRVLFVHRTTRLIANASRYAAWMREIGFRVEEVYLETLSAAQQHYLGRYADVVVGMHGLGLGHAMWMERSPPGCRTVVEFRPWVHPLMPTQPVLILGTAMQFNFVHIAPIDVQFGPSIANPAEERELLLSSERMINAFRYPSFTDQTAVYDSAKVWRVFADVRQHLANCLPT</sequence>
<evidence type="ECO:0000256" key="6">
    <source>
        <dbReference type="ARBA" id="ARBA00023136"/>
    </source>
</evidence>